<evidence type="ECO:0000313" key="2">
    <source>
        <dbReference type="Proteomes" id="UP000559117"/>
    </source>
</evidence>
<keyword evidence="2" id="KW-1185">Reference proteome</keyword>
<dbReference type="InterPro" id="IPR035903">
    <property type="entry name" value="HesB-like_dom_sf"/>
</dbReference>
<sequence length="91" mass="10027">MIITDSAKIMLNEAIKNSQNDCVHVMLQQSCCGEGIFMQLEKLPDNEKVVMVNSVPVFIDKKAVERIAEITIDTKNGRLIMIDPQASGGCC</sequence>
<organism evidence="1 2">
    <name type="scientific">Pectinatus brassicae</name>
    <dbReference type="NCBI Taxonomy" id="862415"/>
    <lineage>
        <taxon>Bacteria</taxon>
        <taxon>Bacillati</taxon>
        <taxon>Bacillota</taxon>
        <taxon>Negativicutes</taxon>
        <taxon>Selenomonadales</taxon>
        <taxon>Selenomonadaceae</taxon>
        <taxon>Pectinatus</taxon>
    </lineage>
</organism>
<protein>
    <submittedName>
        <fullName evidence="1">Fe-S cluster assembly iron-binding protein IscA</fullName>
    </submittedName>
</protein>
<proteinExistence type="predicted"/>
<comment type="caution">
    <text evidence="1">The sequence shown here is derived from an EMBL/GenBank/DDBJ whole genome shotgun (WGS) entry which is preliminary data.</text>
</comment>
<dbReference type="SUPFAM" id="SSF89360">
    <property type="entry name" value="HesB-like domain"/>
    <property type="match status" value="1"/>
</dbReference>
<dbReference type="AlphaFoldDB" id="A0A840URT9"/>
<accession>A0A840URT9</accession>
<dbReference type="RefSeq" id="WP_183859925.1">
    <property type="nucleotide sequence ID" value="NZ_JACHFH010000007.1"/>
</dbReference>
<dbReference type="EMBL" id="JACHFH010000007">
    <property type="protein sequence ID" value="MBB5335703.1"/>
    <property type="molecule type" value="Genomic_DNA"/>
</dbReference>
<evidence type="ECO:0000313" key="1">
    <source>
        <dbReference type="EMBL" id="MBB5335703.1"/>
    </source>
</evidence>
<gene>
    <name evidence="1" type="ORF">HNR32_000835</name>
</gene>
<dbReference type="Gene3D" id="2.60.300.12">
    <property type="entry name" value="HesB-like domain"/>
    <property type="match status" value="1"/>
</dbReference>
<dbReference type="Proteomes" id="UP000559117">
    <property type="component" value="Unassembled WGS sequence"/>
</dbReference>
<name>A0A840URT9_9FIRM</name>
<reference evidence="1 2" key="1">
    <citation type="submission" date="2020-08" db="EMBL/GenBank/DDBJ databases">
        <title>Genomic Encyclopedia of Type Strains, Phase IV (KMG-IV): sequencing the most valuable type-strain genomes for metagenomic binning, comparative biology and taxonomic classification.</title>
        <authorList>
            <person name="Goeker M."/>
        </authorList>
    </citation>
    <scope>NUCLEOTIDE SEQUENCE [LARGE SCALE GENOMIC DNA]</scope>
    <source>
        <strain evidence="1 2">DSM 24661</strain>
    </source>
</reference>